<keyword evidence="2" id="KW-1133">Transmembrane helix</keyword>
<keyword evidence="2" id="KW-0812">Transmembrane</keyword>
<dbReference type="EMBL" id="STGY01000046">
    <property type="protein sequence ID" value="THV41352.1"/>
    <property type="molecule type" value="Genomic_DNA"/>
</dbReference>
<dbReference type="Pfam" id="PF14012">
    <property type="entry name" value="DUF4229"/>
    <property type="match status" value="1"/>
</dbReference>
<organism evidence="3 4">
    <name type="scientific">Glycomyces buryatensis</name>
    <dbReference type="NCBI Taxonomy" id="2570927"/>
    <lineage>
        <taxon>Bacteria</taxon>
        <taxon>Bacillati</taxon>
        <taxon>Actinomycetota</taxon>
        <taxon>Actinomycetes</taxon>
        <taxon>Glycomycetales</taxon>
        <taxon>Glycomycetaceae</taxon>
        <taxon>Glycomyces</taxon>
    </lineage>
</organism>
<gene>
    <name evidence="3" type="ORF">FAB82_12315</name>
</gene>
<reference evidence="4" key="1">
    <citation type="submission" date="2019-04" db="EMBL/GenBank/DDBJ databases">
        <title>Nocardioides xinjiangensis sp. nov.</title>
        <authorList>
            <person name="Liu S."/>
        </authorList>
    </citation>
    <scope>NUCLEOTIDE SEQUENCE [LARGE SCALE GENOMIC DNA]</scope>
    <source>
        <strain evidence="4">18</strain>
    </source>
</reference>
<evidence type="ECO:0000256" key="1">
    <source>
        <dbReference type="SAM" id="MobiDB-lite"/>
    </source>
</evidence>
<dbReference type="OrthoDB" id="5195268at2"/>
<proteinExistence type="predicted"/>
<dbReference type="AlphaFoldDB" id="A0A4S8QE27"/>
<feature type="region of interest" description="Disordered" evidence="1">
    <location>
        <begin position="22"/>
        <end position="79"/>
    </location>
</feature>
<comment type="caution">
    <text evidence="3">The sequence shown here is derived from an EMBL/GenBank/DDBJ whole genome shotgun (WGS) entry which is preliminary data.</text>
</comment>
<dbReference type="Proteomes" id="UP000308760">
    <property type="component" value="Unassembled WGS sequence"/>
</dbReference>
<evidence type="ECO:0000256" key="2">
    <source>
        <dbReference type="SAM" id="Phobius"/>
    </source>
</evidence>
<feature type="transmembrane region" description="Helical" evidence="2">
    <location>
        <begin position="195"/>
        <end position="212"/>
    </location>
</feature>
<reference evidence="3 4" key="2">
    <citation type="submission" date="2019-05" db="EMBL/GenBank/DDBJ databases">
        <title>Glycomyces buryatensis sp. nov.</title>
        <authorList>
            <person name="Nikitina E."/>
        </authorList>
    </citation>
    <scope>NUCLEOTIDE SEQUENCE [LARGE SCALE GENOMIC DNA]</scope>
    <source>
        <strain evidence="3 4">18</strain>
    </source>
</reference>
<feature type="compositionally biased region" description="Basic and acidic residues" evidence="1">
    <location>
        <begin position="129"/>
        <end position="144"/>
    </location>
</feature>
<name>A0A4S8QE27_9ACTN</name>
<dbReference type="InterPro" id="IPR025323">
    <property type="entry name" value="DUF4229"/>
</dbReference>
<feature type="compositionally biased region" description="Gly residues" evidence="1">
    <location>
        <begin position="113"/>
        <end position="122"/>
    </location>
</feature>
<feature type="compositionally biased region" description="Basic and acidic residues" evidence="1">
    <location>
        <begin position="54"/>
        <end position="63"/>
    </location>
</feature>
<feature type="transmembrane region" description="Helical" evidence="2">
    <location>
        <begin position="173"/>
        <end position="189"/>
    </location>
</feature>
<evidence type="ECO:0000313" key="4">
    <source>
        <dbReference type="Proteomes" id="UP000308760"/>
    </source>
</evidence>
<feature type="region of interest" description="Disordered" evidence="1">
    <location>
        <begin position="113"/>
        <end position="144"/>
    </location>
</feature>
<feature type="compositionally biased region" description="Basic and acidic residues" evidence="1">
    <location>
        <begin position="25"/>
        <end position="47"/>
    </location>
</feature>
<evidence type="ECO:0000313" key="3">
    <source>
        <dbReference type="EMBL" id="THV41352.1"/>
    </source>
</evidence>
<keyword evidence="4" id="KW-1185">Reference proteome</keyword>
<protein>
    <submittedName>
        <fullName evidence="3">DUF4229 domain-containing protein</fullName>
    </submittedName>
</protein>
<keyword evidence="2" id="KW-0472">Membrane</keyword>
<sequence>MRRAADACRAPRRTAVGEVLGGDRAFARRREGREAPDRDARAADRDGAGLFRDGSGRAGDHRPGVLHAHGRGVRPGLGLGRGAADGVRVHRAVPPLCRRLALGAYVGVRRAGAGRGPGGGGRAAADVGADGRRRDRRPDGRGDVRRAVARWNQDLRRGAAAVSRLKNPIAKYFLARLGLFAAIALPLAFFMNVLLALAIALMGSMLLSFVLLKAMREQMVDHIDANVKQRREEKQKLRAELNGDA</sequence>
<accession>A0A4S8QE27</accession>